<sequence>MDRKENLYEKNLTRLKKIAEKKGYVFNSNEDWVKQVIRLMTNNFEEYGKYFCPCKQHHPVDPEVDVVCPCPTLDKEVAEEGFCHCRLFYRKGFEKKQMDILKTITCPG</sequence>
<gene>
    <name evidence="1" type="ORF">ENI34_05645</name>
</gene>
<evidence type="ECO:0000313" key="2">
    <source>
        <dbReference type="Proteomes" id="UP000885826"/>
    </source>
</evidence>
<protein>
    <submittedName>
        <fullName evidence="1">Ferredoxin:thioredoxin reductase</fullName>
    </submittedName>
</protein>
<dbReference type="EMBL" id="DRIG01000061">
    <property type="protein sequence ID" value="HEC78611.1"/>
    <property type="molecule type" value="Genomic_DNA"/>
</dbReference>
<dbReference type="GO" id="GO:0016730">
    <property type="term" value="F:oxidoreductase activity, acting on iron-sulfur proteins as donors"/>
    <property type="evidence" value="ECO:0007669"/>
    <property type="project" value="InterPro"/>
</dbReference>
<dbReference type="Pfam" id="PF02943">
    <property type="entry name" value="FeThRed_B"/>
    <property type="match status" value="1"/>
</dbReference>
<dbReference type="AlphaFoldDB" id="A0A9C9K062"/>
<comment type="caution">
    <text evidence="1">The sequence shown here is derived from an EMBL/GenBank/DDBJ whole genome shotgun (WGS) entry which is preliminary data.</text>
</comment>
<dbReference type="InterPro" id="IPR004209">
    <property type="entry name" value="FTR_bsu"/>
</dbReference>
<accession>A0A9C9K062</accession>
<dbReference type="Proteomes" id="UP000885826">
    <property type="component" value="Unassembled WGS sequence"/>
</dbReference>
<dbReference type="Gene3D" id="3.90.460.10">
    <property type="entry name" value="Ferredoxin thioredoxin reductase catalytic beta subunit"/>
    <property type="match status" value="1"/>
</dbReference>
<dbReference type="InterPro" id="IPR036644">
    <property type="entry name" value="FTR_bsu_sf"/>
</dbReference>
<organism evidence="1 2">
    <name type="scientific">candidate division WOR-3 bacterium</name>
    <dbReference type="NCBI Taxonomy" id="2052148"/>
    <lineage>
        <taxon>Bacteria</taxon>
        <taxon>Bacteria division WOR-3</taxon>
    </lineage>
</organism>
<evidence type="ECO:0000313" key="1">
    <source>
        <dbReference type="EMBL" id="HEC78611.1"/>
    </source>
</evidence>
<reference evidence="1" key="1">
    <citation type="journal article" date="2020" name="mSystems">
        <title>Genome- and Community-Level Interaction Insights into Carbon Utilization and Element Cycling Functions of Hydrothermarchaeota in Hydrothermal Sediment.</title>
        <authorList>
            <person name="Zhou Z."/>
            <person name="Liu Y."/>
            <person name="Xu W."/>
            <person name="Pan J."/>
            <person name="Luo Z.H."/>
            <person name="Li M."/>
        </authorList>
    </citation>
    <scope>NUCLEOTIDE SEQUENCE</scope>
    <source>
        <strain evidence="1">HyVt-388</strain>
    </source>
</reference>
<name>A0A9C9K062_UNCW3</name>
<proteinExistence type="predicted"/>
<dbReference type="SUPFAM" id="SSF57662">
    <property type="entry name" value="Ferredoxin thioredoxin reductase (FTR), catalytic beta chain"/>
    <property type="match status" value="1"/>
</dbReference>